<dbReference type="PANTHER" id="PTHR48111">
    <property type="entry name" value="REGULATOR OF RPOS"/>
    <property type="match status" value="1"/>
</dbReference>
<sequence>MVYVLEDDNSILELVLYALASQNIEAKGFDNALDFNASLTQELPTLIVLDLMLPNENGLSILKRLREKSKTRNIPVIILSALGSEYDKIKGLDLGADDYLSKPFSALELLARIRALLRRYSGDDFGDLVLDSLSLSPKRHTITIDNQEIKTTLKEFELLACLLKNPDRTFSREELLDIVWGYEPSGETRTVDMHINTLRNKLGSFGKKIETIRGVGYKLNTQ</sequence>
<reference evidence="10 11" key="1">
    <citation type="submission" date="2019-09" db="EMBL/GenBank/DDBJ databases">
        <title>Draft genome sequence of various Type strains from the CCUG.</title>
        <authorList>
            <person name="Pineiro-Iglesias B."/>
            <person name="Tunovic T."/>
            <person name="Unosson C."/>
            <person name="Inganas E."/>
            <person name="Ohlen M."/>
            <person name="Cardew S."/>
            <person name="Jensie-Markopoulos S."/>
            <person name="Salva-Serra F."/>
            <person name="Jaen-Luchoro D."/>
            <person name="Karlsson R."/>
            <person name="Svensson-Stadler L."/>
            <person name="Chun J."/>
            <person name="Moore E."/>
        </authorList>
    </citation>
    <scope>NUCLEOTIDE SEQUENCE [LARGE SCALE GENOMIC DNA]</scope>
    <source>
        <strain evidence="10 11">CCUG 32756T</strain>
    </source>
</reference>
<evidence type="ECO:0000256" key="6">
    <source>
        <dbReference type="PROSITE-ProRule" id="PRU00169"/>
    </source>
</evidence>
<dbReference type="InterPro" id="IPR039420">
    <property type="entry name" value="WalR-like"/>
</dbReference>
<dbReference type="Pfam" id="PF00072">
    <property type="entry name" value="Response_reg"/>
    <property type="match status" value="1"/>
</dbReference>
<dbReference type="EMBL" id="VXKE01000023">
    <property type="protein sequence ID" value="KAA8707294.1"/>
    <property type="molecule type" value="Genomic_DNA"/>
</dbReference>
<dbReference type="Gene3D" id="3.40.50.2300">
    <property type="match status" value="1"/>
</dbReference>
<keyword evidence="3" id="KW-0805">Transcription regulation</keyword>
<evidence type="ECO:0000256" key="3">
    <source>
        <dbReference type="ARBA" id="ARBA00023015"/>
    </source>
</evidence>
<dbReference type="GO" id="GO:0000976">
    <property type="term" value="F:transcription cis-regulatory region binding"/>
    <property type="evidence" value="ECO:0007669"/>
    <property type="project" value="TreeGrafter"/>
</dbReference>
<evidence type="ECO:0000256" key="5">
    <source>
        <dbReference type="ARBA" id="ARBA00023163"/>
    </source>
</evidence>
<dbReference type="Gene3D" id="6.10.250.690">
    <property type="match status" value="1"/>
</dbReference>
<dbReference type="InterPro" id="IPR001867">
    <property type="entry name" value="OmpR/PhoB-type_DNA-bd"/>
</dbReference>
<dbReference type="Proteomes" id="UP000323707">
    <property type="component" value="Unassembled WGS sequence"/>
</dbReference>
<dbReference type="SMART" id="SM00448">
    <property type="entry name" value="REC"/>
    <property type="match status" value="1"/>
</dbReference>
<protein>
    <submittedName>
        <fullName evidence="10">Response regulator transcription factor</fullName>
    </submittedName>
</protein>
<dbReference type="InterPro" id="IPR016032">
    <property type="entry name" value="Sig_transdc_resp-reg_C-effctor"/>
</dbReference>
<dbReference type="SMART" id="SM00862">
    <property type="entry name" value="Trans_reg_C"/>
    <property type="match status" value="1"/>
</dbReference>
<evidence type="ECO:0000313" key="11">
    <source>
        <dbReference type="Proteomes" id="UP000323707"/>
    </source>
</evidence>
<dbReference type="GO" id="GO:0005829">
    <property type="term" value="C:cytosol"/>
    <property type="evidence" value="ECO:0007669"/>
    <property type="project" value="TreeGrafter"/>
</dbReference>
<organism evidence="10 11">
    <name type="scientific">Helicobacter canis</name>
    <dbReference type="NCBI Taxonomy" id="29419"/>
    <lineage>
        <taxon>Bacteria</taxon>
        <taxon>Pseudomonadati</taxon>
        <taxon>Campylobacterota</taxon>
        <taxon>Epsilonproteobacteria</taxon>
        <taxon>Campylobacterales</taxon>
        <taxon>Helicobacteraceae</taxon>
        <taxon>Helicobacter</taxon>
    </lineage>
</organism>
<dbReference type="PANTHER" id="PTHR48111:SF21">
    <property type="entry name" value="DNA-BINDING DUAL MASTER TRANSCRIPTIONAL REGULATOR RPAA"/>
    <property type="match status" value="1"/>
</dbReference>
<gene>
    <name evidence="10" type="ORF">F4V45_09215</name>
</gene>
<evidence type="ECO:0000259" key="8">
    <source>
        <dbReference type="PROSITE" id="PS50110"/>
    </source>
</evidence>
<comment type="caution">
    <text evidence="10">The sequence shown here is derived from an EMBL/GenBank/DDBJ whole genome shotgun (WGS) entry which is preliminary data.</text>
</comment>
<dbReference type="PROSITE" id="PS50110">
    <property type="entry name" value="RESPONSE_REGULATORY"/>
    <property type="match status" value="1"/>
</dbReference>
<dbReference type="PROSITE" id="PS51755">
    <property type="entry name" value="OMPR_PHOB"/>
    <property type="match status" value="1"/>
</dbReference>
<dbReference type="GO" id="GO:0006355">
    <property type="term" value="P:regulation of DNA-templated transcription"/>
    <property type="evidence" value="ECO:0007669"/>
    <property type="project" value="InterPro"/>
</dbReference>
<keyword evidence="1 6" id="KW-0597">Phosphoprotein</keyword>
<dbReference type="InterPro" id="IPR011006">
    <property type="entry name" value="CheY-like_superfamily"/>
</dbReference>
<dbReference type="Gene3D" id="1.10.10.10">
    <property type="entry name" value="Winged helix-like DNA-binding domain superfamily/Winged helix DNA-binding domain"/>
    <property type="match status" value="1"/>
</dbReference>
<dbReference type="InterPro" id="IPR001789">
    <property type="entry name" value="Sig_transdc_resp-reg_receiver"/>
</dbReference>
<dbReference type="AlphaFoldDB" id="A0A5M9QF39"/>
<dbReference type="CDD" id="cd00383">
    <property type="entry name" value="trans_reg_C"/>
    <property type="match status" value="1"/>
</dbReference>
<evidence type="ECO:0000256" key="2">
    <source>
        <dbReference type="ARBA" id="ARBA00023012"/>
    </source>
</evidence>
<feature type="DNA-binding region" description="OmpR/PhoB-type" evidence="7">
    <location>
        <begin position="125"/>
        <end position="221"/>
    </location>
</feature>
<dbReference type="RefSeq" id="WP_150338022.1">
    <property type="nucleotide sequence ID" value="NZ_JAERIX010000047.1"/>
</dbReference>
<dbReference type="Pfam" id="PF00486">
    <property type="entry name" value="Trans_reg_C"/>
    <property type="match status" value="1"/>
</dbReference>
<keyword evidence="5" id="KW-0804">Transcription</keyword>
<evidence type="ECO:0000256" key="7">
    <source>
        <dbReference type="PROSITE-ProRule" id="PRU01091"/>
    </source>
</evidence>
<feature type="domain" description="Response regulatory" evidence="8">
    <location>
        <begin position="1"/>
        <end position="117"/>
    </location>
</feature>
<keyword evidence="4 7" id="KW-0238">DNA-binding</keyword>
<name>A0A5M9QF39_9HELI</name>
<keyword evidence="2" id="KW-0902">Two-component regulatory system</keyword>
<dbReference type="GO" id="GO:0032993">
    <property type="term" value="C:protein-DNA complex"/>
    <property type="evidence" value="ECO:0007669"/>
    <property type="project" value="TreeGrafter"/>
</dbReference>
<dbReference type="GO" id="GO:0000156">
    <property type="term" value="F:phosphorelay response regulator activity"/>
    <property type="evidence" value="ECO:0007669"/>
    <property type="project" value="TreeGrafter"/>
</dbReference>
<evidence type="ECO:0000256" key="4">
    <source>
        <dbReference type="ARBA" id="ARBA00023125"/>
    </source>
</evidence>
<evidence type="ECO:0000256" key="1">
    <source>
        <dbReference type="ARBA" id="ARBA00022553"/>
    </source>
</evidence>
<dbReference type="InterPro" id="IPR036388">
    <property type="entry name" value="WH-like_DNA-bd_sf"/>
</dbReference>
<accession>A0A5M9QF39</accession>
<proteinExistence type="predicted"/>
<dbReference type="SUPFAM" id="SSF46894">
    <property type="entry name" value="C-terminal effector domain of the bipartite response regulators"/>
    <property type="match status" value="1"/>
</dbReference>
<feature type="modified residue" description="4-aspartylphosphate" evidence="6">
    <location>
        <position position="50"/>
    </location>
</feature>
<dbReference type="SUPFAM" id="SSF52172">
    <property type="entry name" value="CheY-like"/>
    <property type="match status" value="1"/>
</dbReference>
<evidence type="ECO:0000313" key="10">
    <source>
        <dbReference type="EMBL" id="KAA8707294.1"/>
    </source>
</evidence>
<feature type="domain" description="OmpR/PhoB-type" evidence="9">
    <location>
        <begin position="125"/>
        <end position="221"/>
    </location>
</feature>
<evidence type="ECO:0000259" key="9">
    <source>
        <dbReference type="PROSITE" id="PS51755"/>
    </source>
</evidence>